<dbReference type="Proteomes" id="UP000006666">
    <property type="component" value="Chromosome"/>
</dbReference>
<protein>
    <recommendedName>
        <fullName evidence="3">DUF5642 domain-containing protein</fullName>
    </recommendedName>
</protein>
<organism evidence="1 2">
    <name type="scientific">Kytococcus sedentarius (strain ATCC 14392 / DSM 20547 / JCM 11482 / CCUG 33030 / NBRC 15357 / NCTC 11040 / CCM 314 / 541)</name>
    <name type="common">Micrococcus sedentarius</name>
    <dbReference type="NCBI Taxonomy" id="478801"/>
    <lineage>
        <taxon>Bacteria</taxon>
        <taxon>Bacillati</taxon>
        <taxon>Actinomycetota</taxon>
        <taxon>Actinomycetes</taxon>
        <taxon>Micrococcales</taxon>
        <taxon>Kytococcaceae</taxon>
        <taxon>Kytococcus</taxon>
    </lineage>
</organism>
<dbReference type="AlphaFoldDB" id="C7NGT0"/>
<sequence length="203" mass="21313">MSVLAALLSVSTLAACGEGPDALDEAGAKEALLTQDEFPLDGYTRGTVSTGVQSAGEYDPASAPDTSEECRAALEEFSSIDHTEFLSSSASARFDAGEDSSLELQVAGVTKEPKKLVDVTHELGTCGEVTRSEGGVEMTTTFEAFENGDVRGVMMRQDVQGNVVEAWMGGRTAGDNLVYAFGTGVTQDELADVVDEQVAKIED</sequence>
<dbReference type="KEGG" id="kse:Ksed_26520"/>
<reference evidence="1 2" key="1">
    <citation type="journal article" date="2009" name="Stand. Genomic Sci.">
        <title>Complete genome sequence of Kytococcus sedentarius type strain (541).</title>
        <authorList>
            <person name="Sims D."/>
            <person name="Brettin T."/>
            <person name="Detter J.C."/>
            <person name="Han C."/>
            <person name="Lapidus A."/>
            <person name="Copeland A."/>
            <person name="Glavina Del Rio T."/>
            <person name="Nolan M."/>
            <person name="Chen F."/>
            <person name="Lucas S."/>
            <person name="Tice H."/>
            <person name="Cheng J.F."/>
            <person name="Bruce D."/>
            <person name="Goodwin L."/>
            <person name="Pitluck S."/>
            <person name="Ovchinnikova G."/>
            <person name="Pati A."/>
            <person name="Ivanova N."/>
            <person name="Mavrommatis K."/>
            <person name="Chen A."/>
            <person name="Palaniappan K."/>
            <person name="D'haeseleer P."/>
            <person name="Chain P."/>
            <person name="Bristow J."/>
            <person name="Eisen J.A."/>
            <person name="Markowitz V."/>
            <person name="Hugenholtz P."/>
            <person name="Schneider S."/>
            <person name="Goker M."/>
            <person name="Pukall R."/>
            <person name="Kyrpides N.C."/>
            <person name="Klenk H.P."/>
        </authorList>
    </citation>
    <scope>NUCLEOTIDE SEQUENCE [LARGE SCALE GENOMIC DNA]</scope>
    <source>
        <strain evidence="2">ATCC 14392 / DSM 20547 / JCM 11482 / CCUG 33030 / NBRC 15357 / NCTC 11040 / CCM 314 / 541</strain>
    </source>
</reference>
<dbReference type="HOGENOM" id="CLU_1270945_0_0_11"/>
<evidence type="ECO:0000313" key="2">
    <source>
        <dbReference type="Proteomes" id="UP000006666"/>
    </source>
</evidence>
<gene>
    <name evidence="1" type="ordered locus">Ksed_26520</name>
</gene>
<evidence type="ECO:0008006" key="3">
    <source>
        <dbReference type="Google" id="ProtNLM"/>
    </source>
</evidence>
<name>C7NGT0_KYTSD</name>
<evidence type="ECO:0000313" key="1">
    <source>
        <dbReference type="EMBL" id="ACV07602.1"/>
    </source>
</evidence>
<proteinExistence type="predicted"/>
<keyword evidence="2" id="KW-1185">Reference proteome</keyword>
<dbReference type="EMBL" id="CP001686">
    <property type="protein sequence ID" value="ACV07602.1"/>
    <property type="molecule type" value="Genomic_DNA"/>
</dbReference>
<accession>C7NGT0</accession>